<evidence type="ECO:0000313" key="1">
    <source>
        <dbReference type="EMBL" id="GFF35860.1"/>
    </source>
</evidence>
<dbReference type="Proteomes" id="UP000465221">
    <property type="component" value="Unassembled WGS sequence"/>
</dbReference>
<gene>
    <name evidence="1" type="ORF">IFM46972_04696</name>
</gene>
<name>A0A8H3NPX4_9EURO</name>
<proteinExistence type="predicted"/>
<protein>
    <submittedName>
        <fullName evidence="1">Uncharacterized protein</fullName>
    </submittedName>
</protein>
<accession>A0A8H3NPX4</accession>
<reference evidence="1 2" key="1">
    <citation type="submission" date="2020-01" db="EMBL/GenBank/DDBJ databases">
        <title>Draft genome sequence of Aspergillus udagawae IFM 46972.</title>
        <authorList>
            <person name="Takahashi H."/>
            <person name="Yaguchi T."/>
        </authorList>
    </citation>
    <scope>NUCLEOTIDE SEQUENCE [LARGE SCALE GENOMIC DNA]</scope>
    <source>
        <strain evidence="1 2">IFM 46972</strain>
    </source>
</reference>
<evidence type="ECO:0000313" key="2">
    <source>
        <dbReference type="Proteomes" id="UP000465221"/>
    </source>
</evidence>
<dbReference type="AlphaFoldDB" id="A0A8H3NPX4"/>
<sequence>MSDYTQSLIDQRETLSRQIFELNERLRHAAAKDHAERAERYQARGLCLQVLRQASPKDLYVSVNYIKGMLATFYIALSIQELLSMYPAEHKEELEKFFKEKDVFRDQKLSLSEWFIIGVLGTWCKPEKPWCKQVKAE</sequence>
<dbReference type="EMBL" id="BLKC01000027">
    <property type="protein sequence ID" value="GFF35860.1"/>
    <property type="molecule type" value="Genomic_DNA"/>
</dbReference>
<comment type="caution">
    <text evidence="1">The sequence shown here is derived from an EMBL/GenBank/DDBJ whole genome shotgun (WGS) entry which is preliminary data.</text>
</comment>
<organism evidence="1 2">
    <name type="scientific">Aspergillus udagawae</name>
    <dbReference type="NCBI Taxonomy" id="91492"/>
    <lineage>
        <taxon>Eukaryota</taxon>
        <taxon>Fungi</taxon>
        <taxon>Dikarya</taxon>
        <taxon>Ascomycota</taxon>
        <taxon>Pezizomycotina</taxon>
        <taxon>Eurotiomycetes</taxon>
        <taxon>Eurotiomycetidae</taxon>
        <taxon>Eurotiales</taxon>
        <taxon>Aspergillaceae</taxon>
        <taxon>Aspergillus</taxon>
        <taxon>Aspergillus subgen. Fumigati</taxon>
    </lineage>
</organism>